<dbReference type="InterPro" id="IPR016181">
    <property type="entry name" value="Acyl_CoA_acyltransferase"/>
</dbReference>
<keyword evidence="2" id="KW-1185">Reference proteome</keyword>
<dbReference type="Proteomes" id="UP000504606">
    <property type="component" value="Unplaced"/>
</dbReference>
<organism evidence="2 3">
    <name type="scientific">Frankliniella occidentalis</name>
    <name type="common">Western flower thrips</name>
    <name type="synonym">Euthrips occidentalis</name>
    <dbReference type="NCBI Taxonomy" id="133901"/>
    <lineage>
        <taxon>Eukaryota</taxon>
        <taxon>Metazoa</taxon>
        <taxon>Ecdysozoa</taxon>
        <taxon>Arthropoda</taxon>
        <taxon>Hexapoda</taxon>
        <taxon>Insecta</taxon>
        <taxon>Pterygota</taxon>
        <taxon>Neoptera</taxon>
        <taxon>Paraneoptera</taxon>
        <taxon>Thysanoptera</taxon>
        <taxon>Terebrantia</taxon>
        <taxon>Thripoidea</taxon>
        <taxon>Thripidae</taxon>
        <taxon>Frankliniella</taxon>
    </lineage>
</organism>
<feature type="chain" id="PRO_5026841907" evidence="1">
    <location>
        <begin position="18"/>
        <end position="290"/>
    </location>
</feature>
<name>A0A6J1SVC6_FRAOC</name>
<gene>
    <name evidence="3" type="primary">LOC113209795</name>
</gene>
<dbReference type="GO" id="GO:0008080">
    <property type="term" value="F:N-acetyltransferase activity"/>
    <property type="evidence" value="ECO:0007669"/>
    <property type="project" value="TreeGrafter"/>
</dbReference>
<dbReference type="PANTHER" id="PTHR20905:SF1">
    <property type="entry name" value="AT07410P-RELATED"/>
    <property type="match status" value="1"/>
</dbReference>
<sequence length="290" mass="31015">MFATLVPLLARGLASWGCRPCARLRPASAGPAGAQPRQRGLGRGMACKPPANTCSAPAPPSFTVVPCSCCDEERVMEFMQRTFYREEPVLVAAGLAECPPQVLLDHTRASFREGLSLMAVLQGSAGGQGDICGVAVNSIVAPGDACKLRQQAEQADCPATRRVLELWSLMLERPEIWSGQDPEGCCMLELRELATDQAVRGLGVGLQLALAAREVAADVGAPAYKIDCTSQYSGKIAEKLGMKKVFSLKYADFLDSDGKPLFQPPCPHVEAAVYVQSMSKDCQHKFGGEL</sequence>
<keyword evidence="1" id="KW-0732">Signal</keyword>
<dbReference type="RefSeq" id="XP_026283275.1">
    <property type="nucleotide sequence ID" value="XM_026427490.2"/>
</dbReference>
<dbReference type="AlphaFoldDB" id="A0A6J1SVC6"/>
<dbReference type="Gene3D" id="3.40.630.30">
    <property type="match status" value="1"/>
</dbReference>
<dbReference type="KEGG" id="foc:113209795"/>
<dbReference type="OrthoDB" id="41532at2759"/>
<proteinExistence type="predicted"/>
<dbReference type="PANTHER" id="PTHR20905">
    <property type="entry name" value="N-ACETYLTRANSFERASE-RELATED"/>
    <property type="match status" value="1"/>
</dbReference>
<feature type="signal peptide" evidence="1">
    <location>
        <begin position="1"/>
        <end position="17"/>
    </location>
</feature>
<accession>A0A6J1SVC6</accession>
<protein>
    <submittedName>
        <fullName evidence="3">Arylalkylamine N-acetyltransferase 1-like</fullName>
    </submittedName>
</protein>
<evidence type="ECO:0000256" key="1">
    <source>
        <dbReference type="SAM" id="SignalP"/>
    </source>
</evidence>
<dbReference type="GeneID" id="113209795"/>
<evidence type="ECO:0000313" key="3">
    <source>
        <dbReference type="RefSeq" id="XP_026283275.1"/>
    </source>
</evidence>
<dbReference type="SUPFAM" id="SSF55729">
    <property type="entry name" value="Acyl-CoA N-acyltransferases (Nat)"/>
    <property type="match status" value="1"/>
</dbReference>
<reference evidence="3" key="1">
    <citation type="submission" date="2025-08" db="UniProtKB">
        <authorList>
            <consortium name="RefSeq"/>
        </authorList>
    </citation>
    <scope>IDENTIFICATION</scope>
    <source>
        <tissue evidence="3">Whole organism</tissue>
    </source>
</reference>
<evidence type="ECO:0000313" key="2">
    <source>
        <dbReference type="Proteomes" id="UP000504606"/>
    </source>
</evidence>